<feature type="domain" description="Fibronectin type-III" evidence="14">
    <location>
        <begin position="278"/>
        <end position="371"/>
    </location>
</feature>
<keyword evidence="16" id="KW-1185">Reference proteome</keyword>
<evidence type="ECO:0000259" key="10">
    <source>
        <dbReference type="PROSITE" id="PS50022"/>
    </source>
</evidence>
<dbReference type="Gene3D" id="2.60.40.10">
    <property type="entry name" value="Immunoglobulins"/>
    <property type="match status" value="3"/>
</dbReference>
<dbReference type="Gene3D" id="2.60.220.50">
    <property type="match status" value="1"/>
</dbReference>
<feature type="domain" description="GAIN-B" evidence="11">
    <location>
        <begin position="506"/>
        <end position="687"/>
    </location>
</feature>
<dbReference type="FunFam" id="1.20.1070.10:FF:000058">
    <property type="entry name" value="Adhesion G protein-coupled receptor F5"/>
    <property type="match status" value="1"/>
</dbReference>
<dbReference type="InterPro" id="IPR036116">
    <property type="entry name" value="FN3_sf"/>
</dbReference>
<sequence length="1249" mass="139535">MNYSTDGYTWRSYRNRGAREGKTFQGNWDNDTVIKKMFSRRIFARYIRFNPLAWNTQGNICMRVEIYECLPTKGSVPEVSPPSATVELNRTSSVNLTCLVSGQPGAHMEWYKNGMRLPDPPMSNIHRTQFINGSVRSVLMLARVKYKDRGSVVSCTAWYPSLSINSTRNIHLLVHAPRPVVAITDVQSRTMQVRVSDPTPTDTAKYIVRYKTHSPYSDWVLVERNKTSKGRDTVITLDSLHPYTTYLMEVASHYNDGDEGPYSVPHPFTTQQAAPSGPPRDVVIIPHGKNTMKVSWWIPNAKDCNGKITKYEVVLYKPNGDKETFMSEEKTLSKDISGLETNQQYYVGVRAYTKVGPGPYSRNLTYSSEETSQGSQITRALEKLNRVPVTDKNAIKVMKEVNNITSKSSQLMEKDISITANILDNVVKTNTTSADVGDHVLDTISHVMDAKTDVLQKTRQNYNTSGKFVKILDKYIDKGGQFSKNTPNIAVRREIIKHTGSGIHLSVETTKDKITFNATVNSTSGVNVGSEASVTVPASVLNTTDNTTLTIVYYRTSVLFAPDYRKTEVCEDSFTTEKVSKVERSAPASRFTMENSTGDIVTESSPVLAASLRKKHVANLTTPVIIQFRMPHDQIIKNSTRCVWWDFEKNGWSTAGCSLRGIVDDTIICECDHMTNFAALVDVDGPSSKACGKHSLVLSLISYIGCALSILGLSLTIFTFGFFKKLRKDQIAAKILLHLCASLLCVLIVFVSGVDRGAATEDACQIVAALMHYFLLVAFLWMLIEAYFMYQAFVKVFRDYGDYVMWKCAAMGWGLPFIVVIITLAVDKSSYGGTHYCRIGNIAFFAAFMAPVLLVILINTATFSLIMYKLATRPPNTADPDRTSEGLLKIKRAFGILILVGITWMFGFFAVKEARLVFQYLFAIFNSLQGFSIFVFYCVIQKKVRECWWALLTCNLSSLQKSKSLYTDSYDRRRLSSASRVQLDAMRARSNTALSQVLQMPLRKVHSVPDVVVEKNGAKNCHYHSNMVYEDDRTQIPTLSIEPSDYQLSGSQGIEINESMDGLSYRSASRSPSLRSHAITVMQSRDPSVRGSHVTVNSSKSTPKALRVPRINGLRSVGALNWSRECMPAKETLKRTVSHTPEGQRPANNCSSLRRTKSLEDETRFSADFSVCSDQTSCESLSSEAQTPTGKKLLGLPFENLGTQIVSPMRGSIRGIVGYVETTVDNFDFLIDLERKRSLSSPVKSFHKV</sequence>
<dbReference type="PROSITE" id="PS50835">
    <property type="entry name" value="IG_LIKE"/>
    <property type="match status" value="1"/>
</dbReference>
<dbReference type="InterPro" id="IPR017981">
    <property type="entry name" value="GPCR_2-like_7TM"/>
</dbReference>
<evidence type="ECO:0000313" key="15">
    <source>
        <dbReference type="EMBL" id="KAJ7358753.1"/>
    </source>
</evidence>
<keyword evidence="5 9" id="KW-0472">Membrane</keyword>
<gene>
    <name evidence="15" type="ORF">OS493_021529</name>
</gene>
<feature type="domain" description="Ig-like" evidence="13">
    <location>
        <begin position="77"/>
        <end position="171"/>
    </location>
</feature>
<dbReference type="AlphaFoldDB" id="A0A9X0CJF6"/>
<dbReference type="CDD" id="cd15040">
    <property type="entry name" value="7tmB2_Adhesion"/>
    <property type="match status" value="1"/>
</dbReference>
<dbReference type="PANTHER" id="PTHR45692:SF1">
    <property type="entry name" value="G-PROTEIN COUPLED RECEPTORS FAMILY 2 PROFILE 2 DOMAIN-CONTAINING PROTEIN"/>
    <property type="match status" value="1"/>
</dbReference>
<dbReference type="GO" id="GO:0004930">
    <property type="term" value="F:G protein-coupled receptor activity"/>
    <property type="evidence" value="ECO:0007669"/>
    <property type="project" value="InterPro"/>
</dbReference>
<comment type="caution">
    <text evidence="15">The sequence shown here is derived from an EMBL/GenBank/DDBJ whole genome shotgun (WGS) entry which is preliminary data.</text>
</comment>
<protein>
    <submittedName>
        <fullName evidence="15">Uncharacterized protein</fullName>
    </submittedName>
</protein>
<dbReference type="Proteomes" id="UP001163046">
    <property type="component" value="Unassembled WGS sequence"/>
</dbReference>
<dbReference type="PROSITE" id="PS50221">
    <property type="entry name" value="GAIN_B"/>
    <property type="match status" value="1"/>
</dbReference>
<feature type="transmembrane region" description="Helical" evidence="9">
    <location>
        <begin position="846"/>
        <end position="871"/>
    </location>
</feature>
<evidence type="ECO:0000256" key="3">
    <source>
        <dbReference type="ARBA" id="ARBA00022692"/>
    </source>
</evidence>
<dbReference type="PANTHER" id="PTHR45692">
    <property type="entry name" value="G_PROTEIN_RECEP_F2_4 DOMAIN-CONTAINING PROTEIN"/>
    <property type="match status" value="1"/>
</dbReference>
<dbReference type="Pfam" id="PF26588">
    <property type="entry name" value="GAIN_ADGRA3"/>
    <property type="match status" value="1"/>
</dbReference>
<keyword evidence="4 9" id="KW-1133">Transmembrane helix</keyword>
<feature type="transmembrane region" description="Helical" evidence="9">
    <location>
        <begin position="892"/>
        <end position="911"/>
    </location>
</feature>
<evidence type="ECO:0000256" key="4">
    <source>
        <dbReference type="ARBA" id="ARBA00022989"/>
    </source>
</evidence>
<feature type="domain" description="F5/8 type C" evidence="10">
    <location>
        <begin position="1"/>
        <end position="69"/>
    </location>
</feature>
<evidence type="ECO:0000256" key="5">
    <source>
        <dbReference type="ARBA" id="ARBA00023136"/>
    </source>
</evidence>
<dbReference type="Pfam" id="PF00047">
    <property type="entry name" value="ig"/>
    <property type="match status" value="1"/>
</dbReference>
<dbReference type="InterPro" id="IPR007110">
    <property type="entry name" value="Ig-like_dom"/>
</dbReference>
<dbReference type="SMART" id="SM00303">
    <property type="entry name" value="GPS"/>
    <property type="match status" value="1"/>
</dbReference>
<dbReference type="OrthoDB" id="5961629at2759"/>
<evidence type="ECO:0000259" key="14">
    <source>
        <dbReference type="PROSITE" id="PS50853"/>
    </source>
</evidence>
<dbReference type="InterPro" id="IPR000203">
    <property type="entry name" value="GPS"/>
</dbReference>
<dbReference type="InterPro" id="IPR003961">
    <property type="entry name" value="FN3_dom"/>
</dbReference>
<feature type="transmembrane region" description="Helical" evidence="9">
    <location>
        <begin position="766"/>
        <end position="784"/>
    </location>
</feature>
<evidence type="ECO:0000313" key="16">
    <source>
        <dbReference type="Proteomes" id="UP001163046"/>
    </source>
</evidence>
<dbReference type="SUPFAM" id="SSF49785">
    <property type="entry name" value="Galactose-binding domain-like"/>
    <property type="match status" value="1"/>
</dbReference>
<evidence type="ECO:0000256" key="8">
    <source>
        <dbReference type="SAM" id="MobiDB-lite"/>
    </source>
</evidence>
<feature type="transmembrane region" description="Helical" evidence="9">
    <location>
        <begin position="735"/>
        <end position="754"/>
    </location>
</feature>
<evidence type="ECO:0000256" key="6">
    <source>
        <dbReference type="ARBA" id="ARBA00023157"/>
    </source>
</evidence>
<comment type="similarity">
    <text evidence="2">Belongs to the G-protein coupled receptor 2 family. Adhesion G-protein coupled receptor (ADGR) subfamily.</text>
</comment>
<dbReference type="InterPro" id="IPR008979">
    <property type="entry name" value="Galactose-bd-like_sf"/>
</dbReference>
<dbReference type="SUPFAM" id="SSF49265">
    <property type="entry name" value="Fibronectin type III"/>
    <property type="match status" value="1"/>
</dbReference>
<dbReference type="Gene3D" id="2.60.120.260">
    <property type="entry name" value="Galactose-binding domain-like"/>
    <property type="match status" value="1"/>
</dbReference>
<feature type="region of interest" description="Disordered" evidence="8">
    <location>
        <begin position="1084"/>
        <end position="1104"/>
    </location>
</feature>
<proteinExistence type="inferred from homology"/>
<feature type="domain" description="Fibronectin type-III" evidence="14">
    <location>
        <begin position="176"/>
        <end position="273"/>
    </location>
</feature>
<dbReference type="PRINTS" id="PR00249">
    <property type="entry name" value="GPCRSECRETIN"/>
</dbReference>
<keyword evidence="3 9" id="KW-0812">Transmembrane</keyword>
<dbReference type="Pfam" id="PF00002">
    <property type="entry name" value="7tm_2"/>
    <property type="match status" value="1"/>
</dbReference>
<dbReference type="GO" id="GO:0016020">
    <property type="term" value="C:membrane"/>
    <property type="evidence" value="ECO:0007669"/>
    <property type="project" value="UniProtKB-SubCell"/>
</dbReference>
<keyword evidence="6" id="KW-1015">Disulfide bond</keyword>
<evidence type="ECO:0000259" key="12">
    <source>
        <dbReference type="PROSITE" id="PS50261"/>
    </source>
</evidence>
<feature type="transmembrane region" description="Helical" evidence="9">
    <location>
        <begin position="804"/>
        <end position="826"/>
    </location>
</feature>
<dbReference type="EMBL" id="MU827315">
    <property type="protein sequence ID" value="KAJ7358753.1"/>
    <property type="molecule type" value="Genomic_DNA"/>
</dbReference>
<dbReference type="Pfam" id="PF01825">
    <property type="entry name" value="GPS"/>
    <property type="match status" value="1"/>
</dbReference>
<dbReference type="SUPFAM" id="SSF48726">
    <property type="entry name" value="Immunoglobulin"/>
    <property type="match status" value="1"/>
</dbReference>
<feature type="transmembrane region" description="Helical" evidence="9">
    <location>
        <begin position="696"/>
        <end position="723"/>
    </location>
</feature>
<dbReference type="InterPro" id="IPR013783">
    <property type="entry name" value="Ig-like_fold"/>
</dbReference>
<dbReference type="InterPro" id="IPR003599">
    <property type="entry name" value="Ig_sub"/>
</dbReference>
<keyword evidence="7" id="KW-0325">Glycoprotein</keyword>
<dbReference type="PROSITE" id="PS50022">
    <property type="entry name" value="FA58C_3"/>
    <property type="match status" value="1"/>
</dbReference>
<dbReference type="Gene3D" id="1.20.1070.10">
    <property type="entry name" value="Rhodopsin 7-helix transmembrane proteins"/>
    <property type="match status" value="1"/>
</dbReference>
<dbReference type="InterPro" id="IPR013151">
    <property type="entry name" value="Immunoglobulin_dom"/>
</dbReference>
<evidence type="ECO:0000259" key="11">
    <source>
        <dbReference type="PROSITE" id="PS50221"/>
    </source>
</evidence>
<dbReference type="CDD" id="cd00098">
    <property type="entry name" value="IgC1"/>
    <property type="match status" value="1"/>
</dbReference>
<dbReference type="InterPro" id="IPR000832">
    <property type="entry name" value="GPCR_2_secretin-like"/>
</dbReference>
<dbReference type="Pfam" id="PF00041">
    <property type="entry name" value="fn3"/>
    <property type="match status" value="2"/>
</dbReference>
<comment type="subcellular location">
    <subcellularLocation>
        <location evidence="1">Membrane</location>
        <topology evidence="1">Multi-pass membrane protein</topology>
    </subcellularLocation>
</comment>
<evidence type="ECO:0000256" key="7">
    <source>
        <dbReference type="ARBA" id="ARBA00023180"/>
    </source>
</evidence>
<dbReference type="CDD" id="cd00063">
    <property type="entry name" value="FN3"/>
    <property type="match status" value="2"/>
</dbReference>
<feature type="domain" description="G-protein coupled receptors family 2 profile 2" evidence="12">
    <location>
        <begin position="698"/>
        <end position="941"/>
    </location>
</feature>
<evidence type="ECO:0000259" key="13">
    <source>
        <dbReference type="PROSITE" id="PS50835"/>
    </source>
</evidence>
<name>A0A9X0CJF6_9CNID</name>
<dbReference type="GO" id="GO:0007166">
    <property type="term" value="P:cell surface receptor signaling pathway"/>
    <property type="evidence" value="ECO:0007669"/>
    <property type="project" value="InterPro"/>
</dbReference>
<dbReference type="InterPro" id="IPR058808">
    <property type="entry name" value="GAIN_ADGRA2/3"/>
</dbReference>
<dbReference type="SMART" id="SM00409">
    <property type="entry name" value="IG"/>
    <property type="match status" value="1"/>
</dbReference>
<dbReference type="Pfam" id="PF00754">
    <property type="entry name" value="F5_F8_type_C"/>
    <property type="match status" value="1"/>
</dbReference>
<evidence type="ECO:0000256" key="1">
    <source>
        <dbReference type="ARBA" id="ARBA00004141"/>
    </source>
</evidence>
<dbReference type="PROSITE" id="PS50261">
    <property type="entry name" value="G_PROTEIN_RECEP_F2_4"/>
    <property type="match status" value="1"/>
</dbReference>
<organism evidence="15 16">
    <name type="scientific">Desmophyllum pertusum</name>
    <dbReference type="NCBI Taxonomy" id="174260"/>
    <lineage>
        <taxon>Eukaryota</taxon>
        <taxon>Metazoa</taxon>
        <taxon>Cnidaria</taxon>
        <taxon>Anthozoa</taxon>
        <taxon>Hexacorallia</taxon>
        <taxon>Scleractinia</taxon>
        <taxon>Caryophylliina</taxon>
        <taxon>Caryophylliidae</taxon>
        <taxon>Desmophyllum</taxon>
    </lineage>
</organism>
<dbReference type="SMART" id="SM00060">
    <property type="entry name" value="FN3"/>
    <property type="match status" value="2"/>
</dbReference>
<evidence type="ECO:0000256" key="9">
    <source>
        <dbReference type="SAM" id="Phobius"/>
    </source>
</evidence>
<dbReference type="InterPro" id="IPR057244">
    <property type="entry name" value="GAIN_B"/>
</dbReference>
<reference evidence="15" key="1">
    <citation type="submission" date="2023-01" db="EMBL/GenBank/DDBJ databases">
        <title>Genome assembly of the deep-sea coral Lophelia pertusa.</title>
        <authorList>
            <person name="Herrera S."/>
            <person name="Cordes E."/>
        </authorList>
    </citation>
    <scope>NUCLEOTIDE SEQUENCE</scope>
    <source>
        <strain evidence="15">USNM1676648</strain>
        <tissue evidence="15">Polyp</tissue>
    </source>
</reference>
<evidence type="ECO:0000256" key="2">
    <source>
        <dbReference type="ARBA" id="ARBA00007343"/>
    </source>
</evidence>
<dbReference type="PROSITE" id="PS50853">
    <property type="entry name" value="FN3"/>
    <property type="match status" value="2"/>
</dbReference>
<dbReference type="InterPro" id="IPR000421">
    <property type="entry name" value="FA58C"/>
</dbReference>
<dbReference type="InterPro" id="IPR036179">
    <property type="entry name" value="Ig-like_dom_sf"/>
</dbReference>
<accession>A0A9X0CJF6</accession>
<dbReference type="SUPFAM" id="SSF81321">
    <property type="entry name" value="Family A G protein-coupled receptor-like"/>
    <property type="match status" value="1"/>
</dbReference>
<feature type="transmembrane region" description="Helical" evidence="9">
    <location>
        <begin position="917"/>
        <end position="940"/>
    </location>
</feature>
<dbReference type="InterPro" id="IPR046338">
    <property type="entry name" value="GAIN_dom_sf"/>
</dbReference>